<organism evidence="3 4">
    <name type="scientific">Prymnesium parvum</name>
    <name type="common">Toxic golden alga</name>
    <dbReference type="NCBI Taxonomy" id="97485"/>
    <lineage>
        <taxon>Eukaryota</taxon>
        <taxon>Haptista</taxon>
        <taxon>Haptophyta</taxon>
        <taxon>Prymnesiophyceae</taxon>
        <taxon>Prymnesiales</taxon>
        <taxon>Prymnesiaceae</taxon>
        <taxon>Prymnesium</taxon>
    </lineage>
</organism>
<sequence>MSGPPPPPPHPPPVSTGACADDLTCAAFPPSNLPVPGFITTRRGGKRKVEAAVTNPKPPPPKCDTRGQAESPPKRQTRAQAKAEAQMSQGCKEAAHVASVPSDRRGGPLTEAPSPSGETKDILDSFACLLNEAGAKADLGPEMLETLSSKLASSLNFSQSSLFKKLGERSQWMQYKKRRDSTERKQLRILVVGAGPIGLRCAIELALLGHFVHVLEKRHSFTRLNVLHLWEFVEYDLIELGIKLLDPSVFASVDYQHVGTSQLQHSLLKVALLLGVQVDLGAPVSDLHSLRDLASSGSFVKAIPSGGAAGDVNFDVLVDGTGARCDFFSSIGFEQELVLKGARAIGIVVHFHNRKTAMELQLREANWAHQFWTTR</sequence>
<accession>A0AB34JPG5</accession>
<dbReference type="InterPro" id="IPR023753">
    <property type="entry name" value="FAD/NAD-binding_dom"/>
</dbReference>
<dbReference type="InterPro" id="IPR036188">
    <property type="entry name" value="FAD/NAD-bd_sf"/>
</dbReference>
<dbReference type="EMBL" id="JBGBPQ010000005">
    <property type="protein sequence ID" value="KAL1523833.1"/>
    <property type="molecule type" value="Genomic_DNA"/>
</dbReference>
<evidence type="ECO:0000259" key="2">
    <source>
        <dbReference type="Pfam" id="PF07992"/>
    </source>
</evidence>
<comment type="caution">
    <text evidence="3">The sequence shown here is derived from an EMBL/GenBank/DDBJ whole genome shotgun (WGS) entry which is preliminary data.</text>
</comment>
<keyword evidence="4" id="KW-1185">Reference proteome</keyword>
<reference evidence="3 4" key="1">
    <citation type="journal article" date="2024" name="Science">
        <title>Giant polyketide synthase enzymes in the biosynthesis of giant marine polyether toxins.</title>
        <authorList>
            <person name="Fallon T.R."/>
            <person name="Shende V.V."/>
            <person name="Wierzbicki I.H."/>
            <person name="Pendleton A.L."/>
            <person name="Watervoot N.F."/>
            <person name="Auber R.P."/>
            <person name="Gonzalez D.J."/>
            <person name="Wisecaver J.H."/>
            <person name="Moore B.S."/>
        </authorList>
    </citation>
    <scope>NUCLEOTIDE SEQUENCE [LARGE SCALE GENOMIC DNA]</scope>
    <source>
        <strain evidence="3 4">12B1</strain>
    </source>
</reference>
<feature type="domain" description="FAD/NAD(P)-binding" evidence="2">
    <location>
        <begin position="183"/>
        <end position="247"/>
    </location>
</feature>
<protein>
    <recommendedName>
        <fullName evidence="2">FAD/NAD(P)-binding domain-containing protein</fullName>
    </recommendedName>
</protein>
<dbReference type="Proteomes" id="UP001515480">
    <property type="component" value="Unassembled WGS sequence"/>
</dbReference>
<dbReference type="Pfam" id="PF07992">
    <property type="entry name" value="Pyr_redox_2"/>
    <property type="match status" value="1"/>
</dbReference>
<name>A0AB34JPG5_PRYPA</name>
<evidence type="ECO:0000256" key="1">
    <source>
        <dbReference type="SAM" id="MobiDB-lite"/>
    </source>
</evidence>
<dbReference type="GO" id="GO:0016491">
    <property type="term" value="F:oxidoreductase activity"/>
    <property type="evidence" value="ECO:0007669"/>
    <property type="project" value="InterPro"/>
</dbReference>
<dbReference type="AlphaFoldDB" id="A0AB34JPG5"/>
<gene>
    <name evidence="3" type="ORF">AB1Y20_018754</name>
</gene>
<proteinExistence type="predicted"/>
<evidence type="ECO:0000313" key="4">
    <source>
        <dbReference type="Proteomes" id="UP001515480"/>
    </source>
</evidence>
<dbReference type="SUPFAM" id="SSF51905">
    <property type="entry name" value="FAD/NAD(P)-binding domain"/>
    <property type="match status" value="1"/>
</dbReference>
<feature type="region of interest" description="Disordered" evidence="1">
    <location>
        <begin position="30"/>
        <end position="119"/>
    </location>
</feature>
<dbReference type="Gene3D" id="3.50.50.60">
    <property type="entry name" value="FAD/NAD(P)-binding domain"/>
    <property type="match status" value="1"/>
</dbReference>
<evidence type="ECO:0000313" key="3">
    <source>
        <dbReference type="EMBL" id="KAL1523833.1"/>
    </source>
</evidence>